<dbReference type="Gene3D" id="3.30.200.20">
    <property type="entry name" value="Phosphorylase Kinase, domain 1"/>
    <property type="match status" value="1"/>
</dbReference>
<evidence type="ECO:0000256" key="1">
    <source>
        <dbReference type="ARBA" id="ARBA00005575"/>
    </source>
</evidence>
<accession>A0A0C3QCX0</accession>
<dbReference type="Proteomes" id="UP000054248">
    <property type="component" value="Unassembled WGS sequence"/>
</dbReference>
<proteinExistence type="inferred from homology"/>
<dbReference type="InterPro" id="IPR000719">
    <property type="entry name" value="Prot_kinase_dom"/>
</dbReference>
<dbReference type="PROSITE" id="PS50011">
    <property type="entry name" value="PROTEIN_KINASE_DOM"/>
    <property type="match status" value="1"/>
</dbReference>
<dbReference type="AlphaFoldDB" id="A0A0C3QCX0"/>
<gene>
    <name evidence="10" type="ORF">M407DRAFT_6600</name>
</gene>
<keyword evidence="11" id="KW-1185">Reference proteome</keyword>
<evidence type="ECO:0000256" key="5">
    <source>
        <dbReference type="ARBA" id="ARBA00047899"/>
    </source>
</evidence>
<dbReference type="Gene3D" id="1.10.510.10">
    <property type="entry name" value="Transferase(Phosphotransferase) domain 1"/>
    <property type="match status" value="1"/>
</dbReference>
<dbReference type="GO" id="GO:0044773">
    <property type="term" value="P:mitotic DNA damage checkpoint signaling"/>
    <property type="evidence" value="ECO:0007669"/>
    <property type="project" value="TreeGrafter"/>
</dbReference>
<feature type="compositionally biased region" description="Basic residues" evidence="7">
    <location>
        <begin position="29"/>
        <end position="41"/>
    </location>
</feature>
<evidence type="ECO:0000313" key="10">
    <source>
        <dbReference type="EMBL" id="KIO28675.1"/>
    </source>
</evidence>
<evidence type="ECO:0000256" key="4">
    <source>
        <dbReference type="ARBA" id="ARBA00022777"/>
    </source>
</evidence>
<feature type="compositionally biased region" description="Basic and acidic residues" evidence="7">
    <location>
        <begin position="48"/>
        <end position="59"/>
    </location>
</feature>
<evidence type="ECO:0000256" key="7">
    <source>
        <dbReference type="SAM" id="MobiDB-lite"/>
    </source>
</evidence>
<dbReference type="InterPro" id="IPR000253">
    <property type="entry name" value="FHA_dom"/>
</dbReference>
<keyword evidence="4" id="KW-0808">Transferase</keyword>
<dbReference type="GO" id="GO:0005524">
    <property type="term" value="F:ATP binding"/>
    <property type="evidence" value="ECO:0007669"/>
    <property type="project" value="InterPro"/>
</dbReference>
<dbReference type="InterPro" id="IPR008984">
    <property type="entry name" value="SMAD_FHA_dom_sf"/>
</dbReference>
<dbReference type="SMART" id="SM00220">
    <property type="entry name" value="S_TKc"/>
    <property type="match status" value="1"/>
</dbReference>
<dbReference type="EMBL" id="KN822991">
    <property type="protein sequence ID" value="KIO28675.1"/>
    <property type="molecule type" value="Genomic_DNA"/>
</dbReference>
<dbReference type="PANTHER" id="PTHR44167:SF24">
    <property type="entry name" value="SERINE_THREONINE-PROTEIN KINASE CHK2"/>
    <property type="match status" value="1"/>
</dbReference>
<reference evidence="11" key="2">
    <citation type="submission" date="2015-01" db="EMBL/GenBank/DDBJ databases">
        <title>Evolutionary Origins and Diversification of the Mycorrhizal Mutualists.</title>
        <authorList>
            <consortium name="DOE Joint Genome Institute"/>
            <consortium name="Mycorrhizal Genomics Consortium"/>
            <person name="Kohler A."/>
            <person name="Kuo A."/>
            <person name="Nagy L.G."/>
            <person name="Floudas D."/>
            <person name="Copeland A."/>
            <person name="Barry K.W."/>
            <person name="Cichocki N."/>
            <person name="Veneault-Fourrey C."/>
            <person name="LaButti K."/>
            <person name="Lindquist E.A."/>
            <person name="Lipzen A."/>
            <person name="Lundell T."/>
            <person name="Morin E."/>
            <person name="Murat C."/>
            <person name="Riley R."/>
            <person name="Ohm R."/>
            <person name="Sun H."/>
            <person name="Tunlid A."/>
            <person name="Henrissat B."/>
            <person name="Grigoriev I.V."/>
            <person name="Hibbett D.S."/>
            <person name="Martin F."/>
        </authorList>
    </citation>
    <scope>NUCLEOTIDE SEQUENCE [LARGE SCALE GENOMIC DNA]</scope>
    <source>
        <strain evidence="11">MUT 4182</strain>
    </source>
</reference>
<keyword evidence="4" id="KW-0418">Kinase</keyword>
<evidence type="ECO:0000313" key="11">
    <source>
        <dbReference type="Proteomes" id="UP000054248"/>
    </source>
</evidence>
<dbReference type="SUPFAM" id="SSF49879">
    <property type="entry name" value="SMAD/FHA domain"/>
    <property type="match status" value="1"/>
</dbReference>
<dbReference type="Gene3D" id="2.60.200.20">
    <property type="match status" value="1"/>
</dbReference>
<dbReference type="PANTHER" id="PTHR44167">
    <property type="entry name" value="OVARIAN-SPECIFIC SERINE/THREONINE-PROTEIN KINASE LOK-RELATED"/>
    <property type="match status" value="1"/>
</dbReference>
<comment type="catalytic activity">
    <reaction evidence="6">
        <text>L-seryl-[protein] + ATP = O-phospho-L-seryl-[protein] + ADP + H(+)</text>
        <dbReference type="Rhea" id="RHEA:17989"/>
        <dbReference type="Rhea" id="RHEA-COMP:9863"/>
        <dbReference type="Rhea" id="RHEA-COMP:11604"/>
        <dbReference type="ChEBI" id="CHEBI:15378"/>
        <dbReference type="ChEBI" id="CHEBI:29999"/>
        <dbReference type="ChEBI" id="CHEBI:30616"/>
        <dbReference type="ChEBI" id="CHEBI:83421"/>
        <dbReference type="ChEBI" id="CHEBI:456216"/>
        <dbReference type="EC" id="2.7.11.1"/>
    </reaction>
</comment>
<feature type="domain" description="Protein kinase" evidence="9">
    <location>
        <begin position="267"/>
        <end position="481"/>
    </location>
</feature>
<dbReference type="EC" id="2.7.11.1" evidence="2"/>
<dbReference type="PROSITE" id="PS50006">
    <property type="entry name" value="FHA_DOMAIN"/>
    <property type="match status" value="1"/>
</dbReference>
<keyword evidence="3" id="KW-0723">Serine/threonine-protein kinase</keyword>
<reference evidence="10 11" key="1">
    <citation type="submission" date="2014-04" db="EMBL/GenBank/DDBJ databases">
        <authorList>
            <consortium name="DOE Joint Genome Institute"/>
            <person name="Kuo A."/>
            <person name="Girlanda M."/>
            <person name="Perotto S."/>
            <person name="Kohler A."/>
            <person name="Nagy L.G."/>
            <person name="Floudas D."/>
            <person name="Copeland A."/>
            <person name="Barry K.W."/>
            <person name="Cichocki N."/>
            <person name="Veneault-Fourrey C."/>
            <person name="LaButti K."/>
            <person name="Lindquist E.A."/>
            <person name="Lipzen A."/>
            <person name="Lundell T."/>
            <person name="Morin E."/>
            <person name="Murat C."/>
            <person name="Sun H."/>
            <person name="Tunlid A."/>
            <person name="Henrissat B."/>
            <person name="Grigoriev I.V."/>
            <person name="Hibbett D.S."/>
            <person name="Martin F."/>
            <person name="Nordberg H.P."/>
            <person name="Cantor M.N."/>
            <person name="Hua S.X."/>
        </authorList>
    </citation>
    <scope>NUCLEOTIDE SEQUENCE [LARGE SCALE GENOMIC DNA]</scope>
    <source>
        <strain evidence="10 11">MUT 4182</strain>
    </source>
</reference>
<evidence type="ECO:0000256" key="2">
    <source>
        <dbReference type="ARBA" id="ARBA00012513"/>
    </source>
</evidence>
<evidence type="ECO:0000256" key="6">
    <source>
        <dbReference type="ARBA" id="ARBA00048679"/>
    </source>
</evidence>
<comment type="catalytic activity">
    <reaction evidence="5">
        <text>L-threonyl-[protein] + ATP = O-phospho-L-threonyl-[protein] + ADP + H(+)</text>
        <dbReference type="Rhea" id="RHEA:46608"/>
        <dbReference type="Rhea" id="RHEA-COMP:11060"/>
        <dbReference type="Rhea" id="RHEA-COMP:11605"/>
        <dbReference type="ChEBI" id="CHEBI:15378"/>
        <dbReference type="ChEBI" id="CHEBI:30013"/>
        <dbReference type="ChEBI" id="CHEBI:30616"/>
        <dbReference type="ChEBI" id="CHEBI:61977"/>
        <dbReference type="ChEBI" id="CHEBI:456216"/>
        <dbReference type="EC" id="2.7.11.1"/>
    </reaction>
</comment>
<evidence type="ECO:0000259" key="9">
    <source>
        <dbReference type="PROSITE" id="PS50011"/>
    </source>
</evidence>
<organism evidence="10 11">
    <name type="scientific">Tulasnella calospora MUT 4182</name>
    <dbReference type="NCBI Taxonomy" id="1051891"/>
    <lineage>
        <taxon>Eukaryota</taxon>
        <taxon>Fungi</taxon>
        <taxon>Dikarya</taxon>
        <taxon>Basidiomycota</taxon>
        <taxon>Agaricomycotina</taxon>
        <taxon>Agaricomycetes</taxon>
        <taxon>Cantharellales</taxon>
        <taxon>Tulasnellaceae</taxon>
        <taxon>Tulasnella</taxon>
    </lineage>
</organism>
<dbReference type="CDD" id="cd00060">
    <property type="entry name" value="FHA"/>
    <property type="match status" value="1"/>
</dbReference>
<dbReference type="InterPro" id="IPR011009">
    <property type="entry name" value="Kinase-like_dom_sf"/>
</dbReference>
<dbReference type="GO" id="GO:0005634">
    <property type="term" value="C:nucleus"/>
    <property type="evidence" value="ECO:0007669"/>
    <property type="project" value="TreeGrafter"/>
</dbReference>
<protein>
    <recommendedName>
        <fullName evidence="2">non-specific serine/threonine protein kinase</fullName>
        <ecNumber evidence="2">2.7.11.1</ecNumber>
    </recommendedName>
</protein>
<dbReference type="Pfam" id="PF00069">
    <property type="entry name" value="Pkinase"/>
    <property type="match status" value="1"/>
</dbReference>
<comment type="similarity">
    <text evidence="1">Belongs to the protein kinase superfamily. CAMK Ser/Thr protein kinase family. CHEK2 subfamily.</text>
</comment>
<sequence>MLRNTFKHGGQTARTRDGSTKRNIGHPARQLKSRPGRKGKHPANSTSQDKDTSEPEAKRIKLAGIAKSEIQPAPQAERPEPGPSRANYQSSVLPTPQIDQRGNRGPEGSNETSDLKVLGDSPTSQPHPRVLAPGASAHSSASLGLFEAVGSDRGNLADAVTPPEPTNFGTLHCLQDPEFSIPLRAAAHRCCTELIVGRDASCEITVSGNDVGKRHCMILLELWQPKQLPLRRRVRITRTDLERPVYRTSAWKGKNFHQLGESMILLNGDRVQFGDGQWFKYEAPKFPDLYNLNGQLHGDQQTNSRIIRVTRLSDELSFVAKAIGQKHTTMADRELGAFKILGYHPNITRFIEEFYDQTHSIHYLILEASQTDLLTYVSRMRQHSQNALADQAPQIIAQASSAIATAHRDIKPDNLLISVIESSNIKLSVCDFGLARLNTQVIKKKWLAGTRYWMAPGSFMTDLSDDRLVDCYGIGRVLYFM</sequence>
<dbReference type="SUPFAM" id="SSF56112">
    <property type="entry name" value="Protein kinase-like (PK-like)"/>
    <property type="match status" value="1"/>
</dbReference>
<name>A0A0C3QCX0_9AGAM</name>
<feature type="region of interest" description="Disordered" evidence="7">
    <location>
        <begin position="1"/>
        <end position="136"/>
    </location>
</feature>
<dbReference type="HOGENOM" id="CLU_485012_0_0_1"/>
<dbReference type="STRING" id="1051891.A0A0C3QCX0"/>
<feature type="domain" description="FHA" evidence="8">
    <location>
        <begin position="194"/>
        <end position="271"/>
    </location>
</feature>
<dbReference type="GO" id="GO:0004674">
    <property type="term" value="F:protein serine/threonine kinase activity"/>
    <property type="evidence" value="ECO:0007669"/>
    <property type="project" value="UniProtKB-KW"/>
</dbReference>
<feature type="compositionally biased region" description="Polar residues" evidence="7">
    <location>
        <begin position="86"/>
        <end position="100"/>
    </location>
</feature>
<evidence type="ECO:0000256" key="3">
    <source>
        <dbReference type="ARBA" id="ARBA00022527"/>
    </source>
</evidence>
<evidence type="ECO:0000259" key="8">
    <source>
        <dbReference type="PROSITE" id="PS50006"/>
    </source>
</evidence>
<dbReference type="OrthoDB" id="4062651at2759"/>